<dbReference type="Pfam" id="PF06381">
    <property type="entry name" value="Phage_portal_3"/>
    <property type="match status" value="1"/>
</dbReference>
<evidence type="ECO:0000256" key="1">
    <source>
        <dbReference type="SAM" id="MobiDB-lite"/>
    </source>
</evidence>
<reference evidence="3 4" key="1">
    <citation type="submission" date="2013-01" db="EMBL/GenBank/DDBJ databases">
        <authorList>
            <person name="Harkins D.M."/>
            <person name="Durkin A.S."/>
            <person name="Brinkac L.M."/>
            <person name="Haft D.H."/>
            <person name="Selengut J.D."/>
            <person name="Sanka R."/>
            <person name="DePew J."/>
            <person name="Purushe J."/>
            <person name="Tulsiani S.M."/>
            <person name="Graham G.C."/>
            <person name="Burns M.-A."/>
            <person name="Dohnt M.F."/>
            <person name="Smythe L.D."/>
            <person name="McKay D.B."/>
            <person name="Craig S.B."/>
            <person name="Vinetz J.M."/>
            <person name="Sutton G.G."/>
            <person name="Nierman W.C."/>
            <person name="Fouts D.E."/>
        </authorList>
    </citation>
    <scope>NUCLEOTIDE SEQUENCE [LARGE SCALE GENOMIC DNA]</scope>
    <source>
        <strain evidence="3 4">LT2116</strain>
    </source>
</reference>
<evidence type="ECO:0000313" key="4">
    <source>
        <dbReference type="Proteomes" id="UP000011770"/>
    </source>
</evidence>
<accession>M3GZ02</accession>
<gene>
    <name evidence="3" type="ORF">LEP1GSC188_3394</name>
</gene>
<dbReference type="AlphaFoldDB" id="M3GZ02"/>
<dbReference type="InterPro" id="IPR024459">
    <property type="entry name" value="Acb1-like_N"/>
</dbReference>
<proteinExistence type="predicted"/>
<feature type="compositionally biased region" description="Basic and acidic residues" evidence="1">
    <location>
        <begin position="407"/>
        <end position="418"/>
    </location>
</feature>
<feature type="domain" description="Anti-CBASS protein Acb1-like N-terminal" evidence="2">
    <location>
        <begin position="45"/>
        <end position="392"/>
    </location>
</feature>
<dbReference type="Proteomes" id="UP000011770">
    <property type="component" value="Unassembled WGS sequence"/>
</dbReference>
<evidence type="ECO:0000259" key="2">
    <source>
        <dbReference type="Pfam" id="PF06381"/>
    </source>
</evidence>
<protein>
    <submittedName>
        <fullName evidence="3">TIGR01555 family protein</fullName>
    </submittedName>
</protein>
<dbReference type="EMBL" id="AHOR02000026">
    <property type="protein sequence ID" value="EMF82106.1"/>
    <property type="molecule type" value="Genomic_DNA"/>
</dbReference>
<sequence length="460" mass="52465">MSRKKKGKIEARFDGLADTLTGRGTEIDKLKQLKPVSYFFPPEECRAWYRANGFFANIVDAPAEDATREWITIKTNMDGADNELNVSRLIINRLEELKLQQKLKDLIRFSRLYQEGGFLFYGLNAPVPQTTLNIMEPVPNEINKIAYINVFGPDRVALTERNLSPLAASYHIPDVRIDGYLVHDSRYSWLCPSYVAEDGRGVSVIETVITAIIAQDTALHSISSMLYETGAKVFKSKKVDELGQADMRRFLRELRAVLSSQSLVAIDGDEELVRLESNLNSTGLKDSLEFIFENLAGLSRIPKSRLNGQAQGTITSGQFDFRSYYDDIARDQENDLRPIIEKAIKLIIRERQGEIYRKLNGQIESLDWQFEFNPLWKLSEKEEAEIDLIRAREVDIYMARGSVSPEEARPKRFSDLEKYPAWNPNSSPEFGDPQTIQEPEAKPDPQEQAKDQKAKQLSLF</sequence>
<comment type="caution">
    <text evidence="3">The sequence shown here is derived from an EMBL/GenBank/DDBJ whole genome shotgun (WGS) entry which is preliminary data.</text>
</comment>
<feature type="region of interest" description="Disordered" evidence="1">
    <location>
        <begin position="407"/>
        <end position="460"/>
    </location>
</feature>
<feature type="compositionally biased region" description="Basic and acidic residues" evidence="1">
    <location>
        <begin position="439"/>
        <end position="454"/>
    </location>
</feature>
<evidence type="ECO:0000313" key="3">
    <source>
        <dbReference type="EMBL" id="EMF82106.1"/>
    </source>
</evidence>
<name>M3GZ02_9LEPT</name>
<organism evidence="3 4">
    <name type="scientific">Leptospira weilii serovar Topaz str. LT2116</name>
    <dbReference type="NCBI Taxonomy" id="1088540"/>
    <lineage>
        <taxon>Bacteria</taxon>
        <taxon>Pseudomonadati</taxon>
        <taxon>Spirochaetota</taxon>
        <taxon>Spirochaetia</taxon>
        <taxon>Leptospirales</taxon>
        <taxon>Leptospiraceae</taxon>
        <taxon>Leptospira</taxon>
    </lineage>
</organism>